<dbReference type="AlphaFoldDB" id="A0AAV3XNR5"/>
<organism evidence="1 2">
    <name type="scientific">Microseira wollei NIES-4236</name>
    <dbReference type="NCBI Taxonomy" id="2530354"/>
    <lineage>
        <taxon>Bacteria</taxon>
        <taxon>Bacillati</taxon>
        <taxon>Cyanobacteriota</taxon>
        <taxon>Cyanophyceae</taxon>
        <taxon>Oscillatoriophycideae</taxon>
        <taxon>Aerosakkonematales</taxon>
        <taxon>Aerosakkonemataceae</taxon>
        <taxon>Microseira</taxon>
    </lineage>
</organism>
<evidence type="ECO:0000313" key="1">
    <source>
        <dbReference type="EMBL" id="GET41217.1"/>
    </source>
</evidence>
<accession>A0AAV3XNR5</accession>
<gene>
    <name evidence="1" type="ORF">MiSe_60290</name>
</gene>
<protein>
    <submittedName>
        <fullName evidence="1">Uncharacterized protein</fullName>
    </submittedName>
</protein>
<keyword evidence="2" id="KW-1185">Reference proteome</keyword>
<sequence>MTCRDKASVIFVVSAKFFGCRVPATILYCTPLKTTAKKVKDLEKNKKQDNSGKSAQLLQVLGKCRDQHPIPDYKQINFIIQINDM</sequence>
<dbReference type="EMBL" id="BLAY01000113">
    <property type="protein sequence ID" value="GET41217.1"/>
    <property type="molecule type" value="Genomic_DNA"/>
</dbReference>
<comment type="caution">
    <text evidence="1">The sequence shown here is derived from an EMBL/GenBank/DDBJ whole genome shotgun (WGS) entry which is preliminary data.</text>
</comment>
<dbReference type="Proteomes" id="UP001050975">
    <property type="component" value="Unassembled WGS sequence"/>
</dbReference>
<proteinExistence type="predicted"/>
<evidence type="ECO:0000313" key="2">
    <source>
        <dbReference type="Proteomes" id="UP001050975"/>
    </source>
</evidence>
<reference evidence="1" key="1">
    <citation type="submission" date="2019-10" db="EMBL/GenBank/DDBJ databases">
        <title>Draft genome sequece of Microseira wollei NIES-4236.</title>
        <authorList>
            <person name="Yamaguchi H."/>
            <person name="Suzuki S."/>
            <person name="Kawachi M."/>
        </authorList>
    </citation>
    <scope>NUCLEOTIDE SEQUENCE</scope>
    <source>
        <strain evidence="1">NIES-4236</strain>
    </source>
</reference>
<name>A0AAV3XNR5_9CYAN</name>